<dbReference type="EMBL" id="CP011393">
    <property type="protein sequence ID" value="ANE41350.1"/>
    <property type="molecule type" value="Genomic_DNA"/>
</dbReference>
<name>A0A172T304_FERPE</name>
<evidence type="ECO:0000313" key="1">
    <source>
        <dbReference type="EMBL" id="ANE41350.1"/>
    </source>
</evidence>
<dbReference type="KEGG" id="fng:JM64_04675"/>
<dbReference type="OrthoDB" id="46411at2"/>
<reference evidence="1 2" key="1">
    <citation type="submission" date="2014-08" db="EMBL/GenBank/DDBJ databases">
        <title>Fervidobacterium pennivorans DYC genome.</title>
        <authorList>
            <person name="Wushke S."/>
        </authorList>
    </citation>
    <scope>NUCLEOTIDE SEQUENCE [LARGE SCALE GENOMIC DNA]</scope>
    <source>
        <strain evidence="1 2">DYC</strain>
    </source>
</reference>
<sequence>MMKKQLTIIIFYIILLSFSTYHAKASNTKEIRSDSKSTYWFSIFYSERLWKVDRNGRIYDIYPNDDMAVLMAGPFVTGLDVDITEGRVTSPFLKYLPPTIPLGVFEINLKEKYIITKNSAVVYITDISDIQSCVNTLALMWYYMDSKKIYLFKNGRIYRIKG</sequence>
<protein>
    <submittedName>
        <fullName evidence="1">Uncharacterized protein</fullName>
    </submittedName>
</protein>
<accession>A0A172T304</accession>
<dbReference type="AlphaFoldDB" id="A0A172T304"/>
<organism evidence="1 2">
    <name type="scientific">Fervidobacterium pennivorans</name>
    <dbReference type="NCBI Taxonomy" id="93466"/>
    <lineage>
        <taxon>Bacteria</taxon>
        <taxon>Thermotogati</taxon>
        <taxon>Thermotogota</taxon>
        <taxon>Thermotogae</taxon>
        <taxon>Thermotogales</taxon>
        <taxon>Fervidobacteriaceae</taxon>
        <taxon>Fervidobacterium</taxon>
    </lineage>
</organism>
<proteinExistence type="predicted"/>
<evidence type="ECO:0000313" key="2">
    <source>
        <dbReference type="Proteomes" id="UP000077096"/>
    </source>
</evidence>
<dbReference type="PATRIC" id="fig|93466.3.peg.996"/>
<gene>
    <name evidence="1" type="ORF">JM64_04675</name>
</gene>
<dbReference type="Proteomes" id="UP000077096">
    <property type="component" value="Chromosome"/>
</dbReference>